<reference evidence="1" key="1">
    <citation type="submission" date="2022-01" db="EMBL/GenBank/DDBJ databases">
        <authorList>
            <person name="King R."/>
        </authorList>
    </citation>
    <scope>NUCLEOTIDE SEQUENCE</scope>
</reference>
<keyword evidence="2" id="KW-1185">Reference proteome</keyword>
<dbReference type="EMBL" id="OU892280">
    <property type="protein sequence ID" value="CAG9767789.1"/>
    <property type="molecule type" value="Genomic_DNA"/>
</dbReference>
<gene>
    <name evidence="1" type="ORF">CEUTPL_LOCUS8346</name>
</gene>
<dbReference type="AlphaFoldDB" id="A0A9N9QPB3"/>
<dbReference type="Proteomes" id="UP001152799">
    <property type="component" value="Chromosome 4"/>
</dbReference>
<sequence length="290" mass="32423">MSSGGECYECKNHCVFKEIKNELFGYPCDLCKRIICKTCGNLSASEVRVVSIVNRTMPFMCPASKENMFNIPTIIKRLTQLETLINDRHLKTKVVVVVVVESSCSQTEQGNSDTIEKIIKLDERLTRLEQSANTVNSDSKVVNSDAIPYSANEEILSEVAERQERTSNIMILNCSLNVGDGDTSPLSGVLSEACTQTISVLNVIKVGKPNRNSCQAMKVILQERQSVHNILKKRGKIIKDHHIYIEADQTISQRAELKSLQDELRRRPANGEANLVIGYSRGRPRILSKN</sequence>
<protein>
    <submittedName>
        <fullName evidence="1">Uncharacterized protein</fullName>
    </submittedName>
</protein>
<evidence type="ECO:0000313" key="2">
    <source>
        <dbReference type="Proteomes" id="UP001152799"/>
    </source>
</evidence>
<name>A0A9N9QPB3_9CUCU</name>
<evidence type="ECO:0000313" key="1">
    <source>
        <dbReference type="EMBL" id="CAG9767789.1"/>
    </source>
</evidence>
<organism evidence="1 2">
    <name type="scientific">Ceutorhynchus assimilis</name>
    <name type="common">cabbage seed weevil</name>
    <dbReference type="NCBI Taxonomy" id="467358"/>
    <lineage>
        <taxon>Eukaryota</taxon>
        <taxon>Metazoa</taxon>
        <taxon>Ecdysozoa</taxon>
        <taxon>Arthropoda</taxon>
        <taxon>Hexapoda</taxon>
        <taxon>Insecta</taxon>
        <taxon>Pterygota</taxon>
        <taxon>Neoptera</taxon>
        <taxon>Endopterygota</taxon>
        <taxon>Coleoptera</taxon>
        <taxon>Polyphaga</taxon>
        <taxon>Cucujiformia</taxon>
        <taxon>Curculionidae</taxon>
        <taxon>Ceutorhynchinae</taxon>
        <taxon>Ceutorhynchus</taxon>
    </lineage>
</organism>
<dbReference type="OrthoDB" id="6766179at2759"/>
<proteinExistence type="predicted"/>
<accession>A0A9N9QPB3</accession>